<keyword evidence="1" id="KW-0732">Signal</keyword>
<evidence type="ECO:0000256" key="1">
    <source>
        <dbReference type="SAM" id="SignalP"/>
    </source>
</evidence>
<feature type="chain" id="PRO_5034501237" evidence="1">
    <location>
        <begin position="19"/>
        <end position="281"/>
    </location>
</feature>
<comment type="caution">
    <text evidence="2">The sequence shown here is derived from an EMBL/GenBank/DDBJ whole genome shotgun (WGS) entry which is preliminary data.</text>
</comment>
<evidence type="ECO:0000313" key="3">
    <source>
        <dbReference type="Proteomes" id="UP000613580"/>
    </source>
</evidence>
<proteinExistence type="predicted"/>
<reference evidence="2" key="1">
    <citation type="submission" date="2020-05" db="EMBL/GenBank/DDBJ databases">
        <title>Mycena genomes resolve the evolution of fungal bioluminescence.</title>
        <authorList>
            <person name="Tsai I.J."/>
        </authorList>
    </citation>
    <scope>NUCLEOTIDE SEQUENCE</scope>
    <source>
        <strain evidence="2">110903Hualien_Pintung</strain>
    </source>
</reference>
<dbReference type="OrthoDB" id="2140240at2759"/>
<dbReference type="AlphaFoldDB" id="A0A8H6WMQ1"/>
<accession>A0A8H6WMQ1</accession>
<name>A0A8H6WMQ1_MYCCL</name>
<evidence type="ECO:0000313" key="2">
    <source>
        <dbReference type="EMBL" id="KAF7323042.1"/>
    </source>
</evidence>
<feature type="signal peptide" evidence="1">
    <location>
        <begin position="1"/>
        <end position="18"/>
    </location>
</feature>
<dbReference type="Proteomes" id="UP000613580">
    <property type="component" value="Unassembled WGS sequence"/>
</dbReference>
<organism evidence="2 3">
    <name type="scientific">Mycena chlorophos</name>
    <name type="common">Agaric fungus</name>
    <name type="synonym">Agaricus chlorophos</name>
    <dbReference type="NCBI Taxonomy" id="658473"/>
    <lineage>
        <taxon>Eukaryota</taxon>
        <taxon>Fungi</taxon>
        <taxon>Dikarya</taxon>
        <taxon>Basidiomycota</taxon>
        <taxon>Agaricomycotina</taxon>
        <taxon>Agaricomycetes</taxon>
        <taxon>Agaricomycetidae</taxon>
        <taxon>Agaricales</taxon>
        <taxon>Marasmiineae</taxon>
        <taxon>Mycenaceae</taxon>
        <taxon>Mycena</taxon>
    </lineage>
</organism>
<keyword evidence="3" id="KW-1185">Reference proteome</keyword>
<dbReference type="EMBL" id="JACAZE010000001">
    <property type="protein sequence ID" value="KAF7323042.1"/>
    <property type="molecule type" value="Genomic_DNA"/>
</dbReference>
<sequence>MKFQSLLAFTIAAVSVSAIPVRRGVDTSLVVAFGVNPNVNPTGTGNCEGFNGVAIPCSCPPDENTYLNSLNANVAAGHDVNNPSVPAPFPTDNSQQSAIIRLQTQISTLQNLNGPGVGCPAAATNWSPLLASLIAGTPLPSSDLLSAPAAAPAAAAPAAAAPAPASGGVDPSLVVPFGVTPNTDPTGTGNCSGFNGVAIPCSCPPDEASYIASLSANVAAGHDVNNPSIAAPFPTDNSINSQVIRLQTQISTLQNLHGAGVGCPAAATNWNPLLASLIAQQ</sequence>
<protein>
    <submittedName>
        <fullName evidence="2">Uncharacterized protein</fullName>
    </submittedName>
</protein>
<gene>
    <name evidence="2" type="ORF">HMN09_00084100</name>
</gene>